<protein>
    <recommendedName>
        <fullName evidence="3">Transposase</fullName>
    </recommendedName>
</protein>
<keyword evidence="2" id="KW-1185">Reference proteome</keyword>
<dbReference type="Proteomes" id="UP000618754">
    <property type="component" value="Unassembled WGS sequence"/>
</dbReference>
<gene>
    <name evidence="1" type="ORF">IDJ75_09025</name>
</gene>
<sequence length="363" mass="41429">MADNMYITRKIQIIVNSPDKDVVYDAIGKLMQWQQACYKCANLIYTHQFLQEQIAEMVYLADGVKLKISDHHKDADGMLVSSRTNSTYKVLTEKFKGVLPSSIYNNLNSQLVSTFLKERGLYVNGERSIRNFKRSIAMPFSAENIRRLTAGDHGNFTFILFGIPFRTYLGRGYDEKRELLRQVVNGKIKLASSFLKVEQKKVFLLATFEQEKQFHLLGGAIIAEASLSLEYPLTVKVGKARMTIGSKEEFLHRRMAIQAARSRVQASVDGNKAGHGKVRKRKPLAHYQSLEKDYIKHKLNVYSKRLIDFCLQHRAATLILTGQQEKEEIAMAEPFLLRNWNFAGLKEMIAFKAAKVGIDLIVE</sequence>
<dbReference type="EMBL" id="JACWMW010000002">
    <property type="protein sequence ID" value="MBD1385416.1"/>
    <property type="molecule type" value="Genomic_DNA"/>
</dbReference>
<name>A0ABR7X4B0_9SPHI</name>
<accession>A0ABR7X4B0</accession>
<comment type="caution">
    <text evidence="1">The sequence shown here is derived from an EMBL/GenBank/DDBJ whole genome shotgun (WGS) entry which is preliminary data.</text>
</comment>
<evidence type="ECO:0008006" key="3">
    <source>
        <dbReference type="Google" id="ProtNLM"/>
    </source>
</evidence>
<dbReference type="RefSeq" id="WP_191175294.1">
    <property type="nucleotide sequence ID" value="NZ_JACWMW010000002.1"/>
</dbReference>
<evidence type="ECO:0000313" key="2">
    <source>
        <dbReference type="Proteomes" id="UP000618754"/>
    </source>
</evidence>
<evidence type="ECO:0000313" key="1">
    <source>
        <dbReference type="EMBL" id="MBD1385416.1"/>
    </source>
</evidence>
<reference evidence="1 2" key="1">
    <citation type="submission" date="2020-09" db="EMBL/GenBank/DDBJ databases">
        <title>Novel species of Mucilaginibacter isolated from a glacier on the Tibetan Plateau.</title>
        <authorList>
            <person name="Liu Q."/>
            <person name="Xin Y.-H."/>
        </authorList>
    </citation>
    <scope>NUCLEOTIDE SEQUENCE [LARGE SCALE GENOMIC DNA]</scope>
    <source>
        <strain evidence="1 2">CGMCC 1.13878</strain>
    </source>
</reference>
<organism evidence="1 2">
    <name type="scientific">Mucilaginibacter rigui</name>
    <dbReference type="NCBI Taxonomy" id="534635"/>
    <lineage>
        <taxon>Bacteria</taxon>
        <taxon>Pseudomonadati</taxon>
        <taxon>Bacteroidota</taxon>
        <taxon>Sphingobacteriia</taxon>
        <taxon>Sphingobacteriales</taxon>
        <taxon>Sphingobacteriaceae</taxon>
        <taxon>Mucilaginibacter</taxon>
    </lineage>
</organism>
<proteinExistence type="predicted"/>